<dbReference type="AGR" id="MGI:1923202"/>
<reference evidence="1" key="8">
    <citation type="journal article" date="2005" name="Science">
        <title>Antisense Transcription in the Mammalian Transcriptome.</title>
        <authorList>
            <consortium name="RIKEN Genome Exploration Research Group and Genome Science Group (Genome Network Project Core Group) and the FANTOM Consortium"/>
        </authorList>
    </citation>
    <scope>NUCLEOTIDE SEQUENCE</scope>
    <source>
        <strain evidence="1">C57BL/6J</strain>
        <tissue evidence="1">Testis</tissue>
    </source>
</reference>
<organism evidence="1">
    <name type="scientific">Mus musculus</name>
    <name type="common">Mouse</name>
    <dbReference type="NCBI Taxonomy" id="10090"/>
    <lineage>
        <taxon>Eukaryota</taxon>
        <taxon>Metazoa</taxon>
        <taxon>Chordata</taxon>
        <taxon>Craniata</taxon>
        <taxon>Vertebrata</taxon>
        <taxon>Euteleostomi</taxon>
        <taxon>Mammalia</taxon>
        <taxon>Eutheria</taxon>
        <taxon>Euarchontoglires</taxon>
        <taxon>Glires</taxon>
        <taxon>Rodentia</taxon>
        <taxon>Myomorpha</taxon>
        <taxon>Muroidea</taxon>
        <taxon>Muridae</taxon>
        <taxon>Murinae</taxon>
        <taxon>Mus</taxon>
        <taxon>Mus</taxon>
    </lineage>
</organism>
<reference evidence="1" key="4">
    <citation type="submission" date="2000-07" db="EMBL/GenBank/DDBJ databases">
        <authorList>
            <person name="Adachi J."/>
            <person name="Aizawa K."/>
            <person name="Akahira S."/>
            <person name="Akimura T."/>
            <person name="Arai A."/>
            <person name="Aono H."/>
            <person name="Arakawa T."/>
            <person name="Bono H."/>
            <person name="Carninci P."/>
            <person name="Fukuda S."/>
            <person name="Fukunishi Y."/>
            <person name="Furuno M."/>
            <person name="Hanagaki T."/>
            <person name="Hara A."/>
            <person name="Hayatsu N."/>
            <person name="Hiramoto K."/>
            <person name="Hiraoka T."/>
            <person name="Hori F."/>
            <person name="Imotani K."/>
            <person name="Ishii Y."/>
            <person name="Itoh M."/>
            <person name="Izawa M."/>
            <person name="Kasukawa T."/>
            <person name="Kato H."/>
            <person name="Kawai J."/>
            <person name="Kojima Y."/>
            <person name="Konno H."/>
            <person name="Kouda M."/>
            <person name="Koya S."/>
            <person name="Kurihara C."/>
            <person name="Matsuyama T."/>
            <person name="Miyazaki A."/>
            <person name="Nishi K."/>
            <person name="Nomura K."/>
            <person name="Numazaki R."/>
            <person name="Ohno M."/>
            <person name="Okazaki Y."/>
            <person name="Okido T."/>
            <person name="Owa C."/>
            <person name="Saito H."/>
            <person name="Saito R."/>
            <person name="Sakai C."/>
            <person name="Sakai K."/>
            <person name="Sano H."/>
            <person name="Sasaki D."/>
            <person name="Shibata K."/>
            <person name="Shibata Y."/>
            <person name="Shinagawa A."/>
            <person name="Shiraki T."/>
            <person name="Sogabe Y."/>
            <person name="Suzuki H."/>
            <person name="Tagami M."/>
            <person name="Tagawa A."/>
            <person name="Takahashi F."/>
            <person name="Tanaka T."/>
            <person name="Tejima Y."/>
            <person name="Toya T."/>
            <person name="Yamamura T."/>
            <person name="Yasunishi A."/>
            <person name="Yoshida K."/>
            <person name="Yoshino M."/>
            <person name="Muramatsu M."/>
            <person name="Hayashizaki Y."/>
        </authorList>
    </citation>
    <scope>NUCLEOTIDE SEQUENCE</scope>
    <source>
        <strain evidence="1">C57BL/6J</strain>
        <tissue evidence="1">Testis</tissue>
    </source>
</reference>
<dbReference type="RNAct" id="Q9D4Q4">
    <property type="molecule type" value="protein"/>
</dbReference>
<sequence>MGIAAWILLMIRDLIGFEAVSKIPVQSGGCRGSRASAMSPEYDAKNPETLGGDRDHCQHKNVITYWDRRDGSTVTSTSCSSRRSRFSSQNPSLLSVNLMLRDLTPLSGFHELQAHMWWHLKAISKTTLRLPLCVTLALTTVSSTIAEHLQACL</sequence>
<proteinExistence type="evidence at transcript level"/>
<evidence type="ECO:0000313" key="2">
    <source>
        <dbReference type="MGI" id="MGI:1923202"/>
    </source>
</evidence>
<dbReference type="HOGENOM" id="CLU_1712687_0_0_1"/>
<dbReference type="VEuPathDB" id="HostDB:ENSMUSG00000054885"/>
<reference evidence="1" key="6">
    <citation type="journal article" date="2002" name="Nature">
        <title>Analysis of the mouse transcriptome based on functional annotation of 60,770 full-length cDNAs.</title>
        <authorList>
            <consortium name="The FANTOM Consortium and the RIKEN Genome Exploration Research Group Phase I and II Team"/>
        </authorList>
    </citation>
    <scope>NUCLEOTIDE SEQUENCE</scope>
    <source>
        <strain evidence="1">C57BL/6J</strain>
        <tissue evidence="1">Testis</tissue>
    </source>
</reference>
<gene>
    <name evidence="2" type="primary">4930578G10Rik</name>
</gene>
<dbReference type="EMBL" id="AK016301">
    <property type="protein sequence ID" value="BAB30186.1"/>
    <property type="molecule type" value="mRNA"/>
</dbReference>
<dbReference type="AlphaFoldDB" id="Q9D4Q4"/>
<reference evidence="1" key="1">
    <citation type="journal article" date="1999" name="Methods Enzymol.">
        <title>High-efficiency full-length cDNA cloning.</title>
        <authorList>
            <person name="Carninci P."/>
            <person name="Hayashizaki Y."/>
        </authorList>
    </citation>
    <scope>NUCLEOTIDE SEQUENCE</scope>
    <source>
        <strain evidence="1">C57BL/6J</strain>
        <tissue evidence="1">Testis</tissue>
    </source>
</reference>
<protein>
    <submittedName>
        <fullName evidence="1">Uncharacterized protein</fullName>
    </submittedName>
</protein>
<reference evidence="1" key="5">
    <citation type="journal article" date="2001" name="Nature">
        <title>Functional annotation of a full-length mouse cDNA collection.</title>
        <authorList>
            <consortium name="The RIKEN Genome Exploration Research Group Phase II Team and the FANTOM Consortium"/>
        </authorList>
    </citation>
    <scope>NUCLEOTIDE SEQUENCE</scope>
    <source>
        <strain evidence="1">C57BL/6J</strain>
        <tissue evidence="1">Testis</tissue>
    </source>
</reference>
<reference evidence="1" key="2">
    <citation type="journal article" date="2000" name="Genome Res.">
        <title>Normalization and subtraction of cap-trapper-selected cDNAs to prepare full-length cDNA libraries for rapid discovery of new genes.</title>
        <authorList>
            <person name="Carninci P."/>
            <person name="Shibata Y."/>
            <person name="Hayatsu N."/>
            <person name="Sugahara Y."/>
            <person name="Shibata K."/>
            <person name="Itoh M."/>
            <person name="Konno H."/>
            <person name="Okazaki Y."/>
            <person name="Muramatsu M."/>
            <person name="Hayashizaki Y."/>
        </authorList>
    </citation>
    <scope>NUCLEOTIDE SEQUENCE</scope>
    <source>
        <strain evidence="1">C57BL/6J</strain>
        <tissue evidence="1">Testis</tissue>
    </source>
</reference>
<evidence type="ECO:0000313" key="1">
    <source>
        <dbReference type="EMBL" id="BAB30186.1"/>
    </source>
</evidence>
<dbReference type="PaxDb" id="10090-ENSMUSP00000103618"/>
<name>Q9D4Q4_MOUSE</name>
<reference evidence="1" key="3">
    <citation type="journal article" date="2000" name="Genome Res.">
        <title>RIKEN integrated sequence analysis (RISA) system--384-format sequencing pipeline with 384 multicapillary sequencer.</title>
        <authorList>
            <person name="Shibata K."/>
            <person name="Itoh M."/>
            <person name="Aizawa K."/>
            <person name="Nagaoka S."/>
            <person name="Sasaki N."/>
            <person name="Carninci P."/>
            <person name="Konno H."/>
            <person name="Akiyama J."/>
            <person name="Nishi K."/>
            <person name="Kitsunai T."/>
            <person name="Tashiro H."/>
            <person name="Itoh M."/>
            <person name="Sumi N."/>
            <person name="Ishii Y."/>
            <person name="Nakamura S."/>
            <person name="Hazama M."/>
            <person name="Nishine T."/>
            <person name="Harada A."/>
            <person name="Yamamoto R."/>
            <person name="Matsumoto H."/>
            <person name="Sakaguchi S."/>
            <person name="Ikegami T."/>
            <person name="Kashiwagi K."/>
            <person name="Fujiwake S."/>
            <person name="Inoue K."/>
            <person name="Togawa Y."/>
            <person name="Izawa M."/>
            <person name="Ohara E."/>
            <person name="Watahiki M."/>
            <person name="Yoneda Y."/>
            <person name="Ishikawa T."/>
            <person name="Ozawa K."/>
            <person name="Tanaka T."/>
            <person name="Matsuura S."/>
            <person name="Kawai J."/>
            <person name="Okazaki Y."/>
            <person name="Muramatsu M."/>
            <person name="Inoue Y."/>
            <person name="Kira A."/>
            <person name="Hayashizaki Y."/>
        </authorList>
    </citation>
    <scope>NUCLEOTIDE SEQUENCE</scope>
    <source>
        <strain evidence="1">C57BL/6J</strain>
        <tissue evidence="1">Testis</tissue>
    </source>
</reference>
<reference evidence="1" key="7">
    <citation type="journal article" date="2005" name="Science">
        <title>The Transcriptional Landscape of the Mammalian Genome.</title>
        <authorList>
            <consortium name="The FANTOM Consortium"/>
            <consortium name="Riken Genome Exploration Research Group and Genome Science Group (Genome Network Project Core Group)"/>
        </authorList>
    </citation>
    <scope>NUCLEOTIDE SEQUENCE</scope>
    <source>
        <strain evidence="1">C57BL/6J</strain>
        <tissue evidence="1">Testis</tissue>
    </source>
</reference>
<dbReference type="UCSC" id="uc008snw.1">
    <property type="organism name" value="mouse"/>
</dbReference>
<accession>Q9D4Q4</accession>
<dbReference type="Bgee" id="ENSMUSG00000054885">
    <property type="expression patterns" value="Expressed in blastoderm cell in morula and 25 other cell types or tissues"/>
</dbReference>
<dbReference type="MGI" id="MGI:1923202">
    <property type="gene designation" value="4930578G10Rik"/>
</dbReference>